<evidence type="ECO:0000313" key="3">
    <source>
        <dbReference type="EMBL" id="OPZ92915.1"/>
    </source>
</evidence>
<dbReference type="InterPro" id="IPR013785">
    <property type="entry name" value="Aldolase_TIM"/>
</dbReference>
<keyword evidence="1" id="KW-0378">Hydrolase</keyword>
<proteinExistence type="predicted"/>
<evidence type="ECO:0000256" key="1">
    <source>
        <dbReference type="ARBA" id="ARBA00022801"/>
    </source>
</evidence>
<reference evidence="3" key="1">
    <citation type="submission" date="2017-02" db="EMBL/GenBank/DDBJ databases">
        <title>Delving into the versatile metabolic prowess of the omnipresent phylum Bacteroidetes.</title>
        <authorList>
            <person name="Nobu M.K."/>
            <person name="Mei R."/>
            <person name="Narihiro T."/>
            <person name="Kuroda K."/>
            <person name="Liu W.-T."/>
        </authorList>
    </citation>
    <scope>NUCLEOTIDE SEQUENCE</scope>
    <source>
        <strain evidence="3">ADurb.Bin417</strain>
    </source>
</reference>
<dbReference type="InterPro" id="IPR017853">
    <property type="entry name" value="GH"/>
</dbReference>
<sequence>MDQEIVYRVRPLPEGFLVEAGPESLRLECLTWFQGWPFPPVRSKPASHPRGGFLRPAAGFQELDADFNTEGIRNLAGRQRFGNELEEVQVIHFNGIPGLAWRRVIRGAPDRRVHIGGLVERVRPAEGSRLAPGPETFCFHAENARLYNRYCLGVLEDRTRPPAGASTAYDSQAGTFWAQQRHYRAEVGRSPFQPFPAMIYGHPESDLVLLEASLTQARLYRYYECGRTEAGDAYLWTQAPKTVNALVLEAGESLAGEWNYLALEDKNGLKHPFDDYLRALENFPARFRGRDGRHGRQVIWGSYNCGIWIDFDQERILKTADYIKENLPRCEWIQIDAGYDAWDEVRLGSVNNVGIGMAYPGEAADPKKFPEGMPAFTAAIKKRGLRPALWVGFYAGTGRRLYQEHPDWFLPYGIELGVAILDLSRPEVRDFVKSAFRLFIKEWGFEGIKLDFWSYLFEEEALILPAGRMSGTEYRNWLLQTIRELLPEDGYLQLGCDIAMANPHLAAWADNYRYGRDIGSGQWETVRTNARWAAFCLNTRSGHLFVPNSDAVGVLPGLSDTELRTHLNFCLVSRTLVEIGGWLHQDREHFLMPFLQKAACCPGNGDPVHFAGFDFTAGDEIPAVWYLKGPHFSRLAGNRCLPQRTFGVFNWEESPRNFEISAGSLGLPEDREYLVKDFWSGRVTALEKFRLELAGHASALFGVLEADEAGGILDSNAEITAAAAGADRLTVSLAAAGRVELTLRRRPARVLENGRPIEARITELEKGAASILFKERGAITVDFEF</sequence>
<dbReference type="Gene3D" id="3.20.20.70">
    <property type="entry name" value="Aldolase class I"/>
    <property type="match status" value="1"/>
</dbReference>
<gene>
    <name evidence="3" type="ORF">BWY73_00584</name>
</gene>
<evidence type="ECO:0000256" key="2">
    <source>
        <dbReference type="ARBA" id="ARBA00023295"/>
    </source>
</evidence>
<name>A0A1V5MIE1_UNCT6</name>
<protein>
    <submittedName>
        <fullName evidence="3">Melibiase</fullName>
    </submittedName>
</protein>
<dbReference type="SUPFAM" id="SSF51445">
    <property type="entry name" value="(Trans)glycosidases"/>
    <property type="match status" value="1"/>
</dbReference>
<dbReference type="Pfam" id="PF02065">
    <property type="entry name" value="Melibiase"/>
    <property type="match status" value="1"/>
</dbReference>
<dbReference type="InterPro" id="IPR050985">
    <property type="entry name" value="Alpha-glycosidase_related"/>
</dbReference>
<dbReference type="EMBL" id="MWAK01000059">
    <property type="protein sequence ID" value="OPZ92915.1"/>
    <property type="molecule type" value="Genomic_DNA"/>
</dbReference>
<accession>A0A1V5MIE1</accession>
<dbReference type="PANTHER" id="PTHR43053">
    <property type="entry name" value="GLYCOSIDASE FAMILY 31"/>
    <property type="match status" value="1"/>
</dbReference>
<organism evidence="3">
    <name type="scientific">candidate division TA06 bacterium ADurb.Bin417</name>
    <dbReference type="NCBI Taxonomy" id="1852828"/>
    <lineage>
        <taxon>Bacteria</taxon>
        <taxon>Bacteria division TA06</taxon>
    </lineage>
</organism>
<dbReference type="GO" id="GO:0004557">
    <property type="term" value="F:alpha-galactosidase activity"/>
    <property type="evidence" value="ECO:0007669"/>
    <property type="project" value="TreeGrafter"/>
</dbReference>
<comment type="caution">
    <text evidence="3">The sequence shown here is derived from an EMBL/GenBank/DDBJ whole genome shotgun (WGS) entry which is preliminary data.</text>
</comment>
<keyword evidence="2" id="KW-0326">Glycosidase</keyword>
<dbReference type="PANTHER" id="PTHR43053:SF3">
    <property type="entry name" value="ALPHA-GALACTOSIDASE C-RELATED"/>
    <property type="match status" value="1"/>
</dbReference>
<dbReference type="Proteomes" id="UP000485484">
    <property type="component" value="Unassembled WGS sequence"/>
</dbReference>
<dbReference type="AlphaFoldDB" id="A0A1V5MIE1"/>